<dbReference type="EMBL" id="AP017372">
    <property type="protein sequence ID" value="BAU56736.2"/>
    <property type="molecule type" value="Genomic_DNA"/>
</dbReference>
<evidence type="ECO:0000259" key="2">
    <source>
        <dbReference type="SMART" id="SM00922"/>
    </source>
</evidence>
<dbReference type="SUPFAM" id="SSF51604">
    <property type="entry name" value="Enolase C-terminal domain-like"/>
    <property type="match status" value="1"/>
</dbReference>
<dbReference type="PROSITE" id="PS00909">
    <property type="entry name" value="MR_MLE_2"/>
    <property type="match status" value="1"/>
</dbReference>
<organism evidence="3 4">
    <name type="scientific">Halorhodospira halochloris</name>
    <name type="common">Ectothiorhodospira halochloris</name>
    <dbReference type="NCBI Taxonomy" id="1052"/>
    <lineage>
        <taxon>Bacteria</taxon>
        <taxon>Pseudomonadati</taxon>
        <taxon>Pseudomonadota</taxon>
        <taxon>Gammaproteobacteria</taxon>
        <taxon>Chromatiales</taxon>
        <taxon>Ectothiorhodospiraceae</taxon>
        <taxon>Halorhodospira</taxon>
    </lineage>
</organism>
<dbReference type="Gene3D" id="3.30.390.10">
    <property type="entry name" value="Enolase-like, N-terminal domain"/>
    <property type="match status" value="1"/>
</dbReference>
<name>A0A0X8X6Z9_HALHR</name>
<dbReference type="PANTHER" id="PTHR48073">
    <property type="entry name" value="O-SUCCINYLBENZOATE SYNTHASE-RELATED"/>
    <property type="match status" value="1"/>
</dbReference>
<reference evidence="3" key="1">
    <citation type="submission" date="2016-02" db="EMBL/GenBank/DDBJ databases">
        <title>Halorhodospira halochloris DSM-1059 complete genome, version 2.</title>
        <authorList>
            <person name="Tsukatani Y."/>
        </authorList>
    </citation>
    <scope>NUCLEOTIDE SEQUENCE</scope>
    <source>
        <strain evidence="3">DSM 1059</strain>
    </source>
</reference>
<dbReference type="InterPro" id="IPR013342">
    <property type="entry name" value="Mandelate_racemase_C"/>
</dbReference>
<protein>
    <submittedName>
        <fullName evidence="3">O-succinylbenzoate synthase</fullName>
    </submittedName>
</protein>
<proteinExistence type="predicted"/>
<keyword evidence="1" id="KW-0479">Metal-binding</keyword>
<dbReference type="SFLD" id="SFLDF00009">
    <property type="entry name" value="o-succinylbenzoate_synthase"/>
    <property type="match status" value="1"/>
</dbReference>
<dbReference type="GO" id="GO:0003824">
    <property type="term" value="F:catalytic activity"/>
    <property type="evidence" value="ECO:0007669"/>
    <property type="project" value="UniProtKB-ARBA"/>
</dbReference>
<accession>A0A0X8X6Z9</accession>
<dbReference type="InterPro" id="IPR029065">
    <property type="entry name" value="Enolase_C-like"/>
</dbReference>
<dbReference type="AlphaFoldDB" id="A0A0X8X6Z9"/>
<keyword evidence="4" id="KW-1185">Reference proteome</keyword>
<evidence type="ECO:0000256" key="1">
    <source>
        <dbReference type="ARBA" id="ARBA00022723"/>
    </source>
</evidence>
<dbReference type="InterPro" id="IPR018110">
    <property type="entry name" value="Mandel_Rmase/mucon_lact_enz_CS"/>
</dbReference>
<dbReference type="Gene3D" id="3.20.20.120">
    <property type="entry name" value="Enolase-like C-terminal domain"/>
    <property type="match status" value="1"/>
</dbReference>
<dbReference type="InterPro" id="IPR029017">
    <property type="entry name" value="Enolase-like_N"/>
</dbReference>
<dbReference type="PANTHER" id="PTHR48073:SF2">
    <property type="entry name" value="O-SUCCINYLBENZOATE SYNTHASE"/>
    <property type="match status" value="1"/>
</dbReference>
<evidence type="ECO:0000313" key="4">
    <source>
        <dbReference type="Proteomes" id="UP000218890"/>
    </source>
</evidence>
<dbReference type="SFLD" id="SFLDS00001">
    <property type="entry name" value="Enolase"/>
    <property type="match status" value="1"/>
</dbReference>
<dbReference type="KEGG" id="hhk:HH1059_00660"/>
<dbReference type="GO" id="GO:0046872">
    <property type="term" value="F:metal ion binding"/>
    <property type="evidence" value="ECO:0007669"/>
    <property type="project" value="UniProtKB-KW"/>
</dbReference>
<dbReference type="SMART" id="SM00922">
    <property type="entry name" value="MR_MLE"/>
    <property type="match status" value="1"/>
</dbReference>
<dbReference type="SFLD" id="SFLDG00180">
    <property type="entry name" value="muconate_cycloisomerase"/>
    <property type="match status" value="1"/>
</dbReference>
<dbReference type="Proteomes" id="UP000218890">
    <property type="component" value="Chromosome"/>
</dbReference>
<dbReference type="InterPro" id="IPR036849">
    <property type="entry name" value="Enolase-like_C_sf"/>
</dbReference>
<sequence length="293" mass="32060">MAPLPGFSPEGLKECRQACETWLAQDAAARTVDEVAPAGLADLPAAARFAIEAGRLQALHKLPAAQRVKLCSLIDPSQQGEIDGADAELAGLAADLTCLKVKVGRHSVAEDIDKLRLIHDKLPSHVKLRLDANRAWTLEQAEQVCGSIPAQRIDYVEEPLLAGSCYRNWTSHLAVPFAWDETIREYPEADLHTPGLKALVIKPMLTGLARTLAWLETASAAQRQIVLSAAFESNLTLDLYARLCALWQLSGYQGLGTFDAWPVCLIEPLRSQSGHDQKPIISPTELTYLGRWL</sequence>
<feature type="domain" description="Mandelate racemase/muconate lactonizing enzyme C-terminal" evidence="2">
    <location>
        <begin position="83"/>
        <end position="176"/>
    </location>
</feature>
<evidence type="ECO:0000313" key="3">
    <source>
        <dbReference type="EMBL" id="BAU56736.2"/>
    </source>
</evidence>
<gene>
    <name evidence="3" type="ORF">HH1059_00660</name>
</gene>
<dbReference type="GO" id="GO:0009063">
    <property type="term" value="P:amino acid catabolic process"/>
    <property type="evidence" value="ECO:0007669"/>
    <property type="project" value="InterPro"/>
</dbReference>
<dbReference type="Pfam" id="PF13378">
    <property type="entry name" value="MR_MLE_C"/>
    <property type="match status" value="1"/>
</dbReference>